<keyword evidence="1 6" id="KW-0597">Phosphoprotein</keyword>
<dbReference type="InterPro" id="IPR036388">
    <property type="entry name" value="WH-like_DNA-bd_sf"/>
</dbReference>
<dbReference type="Gene3D" id="3.40.50.2300">
    <property type="match status" value="1"/>
</dbReference>
<feature type="domain" description="Response regulatory" evidence="8">
    <location>
        <begin position="13"/>
        <end position="126"/>
    </location>
</feature>
<dbReference type="SMART" id="SM00862">
    <property type="entry name" value="Trans_reg_C"/>
    <property type="match status" value="1"/>
</dbReference>
<evidence type="ECO:0000259" key="9">
    <source>
        <dbReference type="PROSITE" id="PS51755"/>
    </source>
</evidence>
<dbReference type="CDD" id="cd00383">
    <property type="entry name" value="trans_reg_C"/>
    <property type="match status" value="1"/>
</dbReference>
<evidence type="ECO:0000256" key="4">
    <source>
        <dbReference type="ARBA" id="ARBA00023125"/>
    </source>
</evidence>
<dbReference type="InterPro" id="IPR039420">
    <property type="entry name" value="WalR-like"/>
</dbReference>
<dbReference type="Proteomes" id="UP000076577">
    <property type="component" value="Unassembled WGS sequence"/>
</dbReference>
<dbReference type="Gene3D" id="1.10.10.10">
    <property type="entry name" value="Winged helix-like DNA-binding domain superfamily/Winged helix DNA-binding domain"/>
    <property type="match status" value="1"/>
</dbReference>
<dbReference type="Pfam" id="PF00072">
    <property type="entry name" value="Response_reg"/>
    <property type="match status" value="1"/>
</dbReference>
<dbReference type="InterPro" id="IPR011006">
    <property type="entry name" value="CheY-like_superfamily"/>
</dbReference>
<evidence type="ECO:0000256" key="5">
    <source>
        <dbReference type="ARBA" id="ARBA00023163"/>
    </source>
</evidence>
<keyword evidence="2" id="KW-0902">Two-component regulatory system</keyword>
<dbReference type="SUPFAM" id="SSF52172">
    <property type="entry name" value="CheY-like"/>
    <property type="match status" value="1"/>
</dbReference>
<keyword evidence="5" id="KW-0804">Transcription</keyword>
<dbReference type="GO" id="GO:0005829">
    <property type="term" value="C:cytosol"/>
    <property type="evidence" value="ECO:0007669"/>
    <property type="project" value="TreeGrafter"/>
</dbReference>
<keyword evidence="11" id="KW-1185">Reference proteome</keyword>
<dbReference type="PROSITE" id="PS50110">
    <property type="entry name" value="RESPONSE_REGULATORY"/>
    <property type="match status" value="1"/>
</dbReference>
<dbReference type="SMART" id="SM00448">
    <property type="entry name" value="REC"/>
    <property type="match status" value="1"/>
</dbReference>
<dbReference type="PANTHER" id="PTHR48111">
    <property type="entry name" value="REGULATOR OF RPOS"/>
    <property type="match status" value="1"/>
</dbReference>
<comment type="caution">
    <text evidence="10">The sequence shown here is derived from an EMBL/GenBank/DDBJ whole genome shotgun (WGS) entry which is preliminary data.</text>
</comment>
<evidence type="ECO:0000256" key="1">
    <source>
        <dbReference type="ARBA" id="ARBA00022553"/>
    </source>
</evidence>
<dbReference type="GO" id="GO:0000976">
    <property type="term" value="F:transcription cis-regulatory region binding"/>
    <property type="evidence" value="ECO:0007669"/>
    <property type="project" value="TreeGrafter"/>
</dbReference>
<dbReference type="PROSITE" id="PS51755">
    <property type="entry name" value="OMPR_PHOB"/>
    <property type="match status" value="1"/>
</dbReference>
<dbReference type="InterPro" id="IPR001867">
    <property type="entry name" value="OmpR/PhoB-type_DNA-bd"/>
</dbReference>
<dbReference type="STRING" id="989403.SAMN05421798_106175"/>
<protein>
    <submittedName>
        <fullName evidence="10">Transcriptional regulatory protein OmpR</fullName>
    </submittedName>
</protein>
<gene>
    <name evidence="10" type="primary">ompR_1</name>
    <name evidence="10" type="ORF">PsAD2_00904</name>
</gene>
<dbReference type="SUPFAM" id="SSF46894">
    <property type="entry name" value="C-terminal effector domain of the bipartite response regulators"/>
    <property type="match status" value="1"/>
</dbReference>
<name>A0A166AVJ4_9HYPH</name>
<dbReference type="GO" id="GO:0000156">
    <property type="term" value="F:phosphorelay response regulator activity"/>
    <property type="evidence" value="ECO:0007669"/>
    <property type="project" value="TreeGrafter"/>
</dbReference>
<evidence type="ECO:0000313" key="11">
    <source>
        <dbReference type="Proteomes" id="UP000076577"/>
    </source>
</evidence>
<dbReference type="FunFam" id="3.40.50.2300:FF:000001">
    <property type="entry name" value="DNA-binding response regulator PhoB"/>
    <property type="match status" value="1"/>
</dbReference>
<dbReference type="InterPro" id="IPR001789">
    <property type="entry name" value="Sig_transdc_resp-reg_receiver"/>
</dbReference>
<dbReference type="OrthoDB" id="9802426at2"/>
<dbReference type="AlphaFoldDB" id="A0A166AVJ4"/>
<dbReference type="Pfam" id="PF00486">
    <property type="entry name" value="Trans_reg_C"/>
    <property type="match status" value="1"/>
</dbReference>
<evidence type="ECO:0000259" key="8">
    <source>
        <dbReference type="PROSITE" id="PS50110"/>
    </source>
</evidence>
<feature type="DNA-binding region" description="OmpR/PhoB-type" evidence="7">
    <location>
        <begin position="137"/>
        <end position="232"/>
    </location>
</feature>
<feature type="domain" description="OmpR/PhoB-type" evidence="9">
    <location>
        <begin position="137"/>
        <end position="232"/>
    </location>
</feature>
<dbReference type="PANTHER" id="PTHR48111:SF4">
    <property type="entry name" value="DNA-BINDING DUAL TRANSCRIPTIONAL REGULATOR OMPR"/>
    <property type="match status" value="1"/>
</dbReference>
<dbReference type="InterPro" id="IPR016032">
    <property type="entry name" value="Sig_transdc_resp-reg_C-effctor"/>
</dbReference>
<dbReference type="EMBL" id="LMCB01000004">
    <property type="protein sequence ID" value="KZL21605.1"/>
    <property type="molecule type" value="Genomic_DNA"/>
</dbReference>
<dbReference type="GO" id="GO:0006355">
    <property type="term" value="P:regulation of DNA-templated transcription"/>
    <property type="evidence" value="ECO:0007669"/>
    <property type="project" value="InterPro"/>
</dbReference>
<evidence type="ECO:0000256" key="7">
    <source>
        <dbReference type="PROSITE-ProRule" id="PRU01091"/>
    </source>
</evidence>
<keyword evidence="3" id="KW-0805">Transcription regulation</keyword>
<dbReference type="RefSeq" id="WP_068002750.1">
    <property type="nucleotide sequence ID" value="NZ_FOFM01000006.1"/>
</dbReference>
<evidence type="ECO:0000256" key="6">
    <source>
        <dbReference type="PROSITE-ProRule" id="PRU00169"/>
    </source>
</evidence>
<organism evidence="10 11">
    <name type="scientific">Pseudovibrio axinellae</name>
    <dbReference type="NCBI Taxonomy" id="989403"/>
    <lineage>
        <taxon>Bacteria</taxon>
        <taxon>Pseudomonadati</taxon>
        <taxon>Pseudomonadota</taxon>
        <taxon>Alphaproteobacteria</taxon>
        <taxon>Hyphomicrobiales</taxon>
        <taxon>Stappiaceae</taxon>
        <taxon>Pseudovibrio</taxon>
    </lineage>
</organism>
<evidence type="ECO:0000256" key="2">
    <source>
        <dbReference type="ARBA" id="ARBA00023012"/>
    </source>
</evidence>
<evidence type="ECO:0000313" key="10">
    <source>
        <dbReference type="EMBL" id="KZL21605.1"/>
    </source>
</evidence>
<dbReference type="Gene3D" id="6.10.250.690">
    <property type="match status" value="1"/>
</dbReference>
<keyword evidence="4 7" id="KW-0238">DNA-binding</keyword>
<feature type="modified residue" description="4-aspartylphosphate" evidence="6">
    <location>
        <position position="62"/>
    </location>
</feature>
<evidence type="ECO:0000256" key="3">
    <source>
        <dbReference type="ARBA" id="ARBA00023015"/>
    </source>
</evidence>
<reference evidence="10 11" key="1">
    <citation type="journal article" date="2016" name="Front. Microbiol.">
        <title>Comparative Genomic Analysis Reveals a Diverse Repertoire of Genes Involved in Prokaryote-Eukaryote Interactions within the Pseudovibrio Genus.</title>
        <authorList>
            <person name="Romano S."/>
            <person name="Fernandez-Guerra A."/>
            <person name="Reen F.J."/>
            <person name="Glockner F.O."/>
            <person name="Crowley S.P."/>
            <person name="O'Sullivan O."/>
            <person name="Cotter P.D."/>
            <person name="Adams C."/>
            <person name="Dobson A.D."/>
            <person name="O'Gara F."/>
        </authorList>
    </citation>
    <scope>NUCLEOTIDE SEQUENCE [LARGE SCALE GENOMIC DNA]</scope>
    <source>
        <strain evidence="10 11">Ad2</strain>
    </source>
</reference>
<dbReference type="CDD" id="cd17574">
    <property type="entry name" value="REC_OmpR"/>
    <property type="match status" value="1"/>
</dbReference>
<proteinExistence type="predicted"/>
<sequence>MARSAVLEDNAPHILLIDDDSRIRDLLQRFLGEHGLRVTVAKDAQEARRRMSGLEFDLLILDVMMPGESGIELAKDLRRSKSVPILMLTARSDIEDRIEGLEAGVDDYVSKPFEPRELLLRISAILRRGGPKQKMKLEVLSFGPFQYNAERGELKRNDEYVRLTDREKQILNTFAERPGKTVARTDLVGTDAALGERTIDVQVNRLRRKIEEDPGNPMYLQTVRGLGYRLITD</sequence>
<accession>A0A166AVJ4</accession>
<dbReference type="GO" id="GO:0032993">
    <property type="term" value="C:protein-DNA complex"/>
    <property type="evidence" value="ECO:0007669"/>
    <property type="project" value="TreeGrafter"/>
</dbReference>
<dbReference type="PATRIC" id="fig|989403.3.peg.962"/>